<name>A0A0F0LYW6_9MICO</name>
<evidence type="ECO:0000313" key="1">
    <source>
        <dbReference type="EMBL" id="HAN25201.1"/>
    </source>
</evidence>
<dbReference type="Proteomes" id="UP000033451">
    <property type="component" value="Unassembled WGS sequence"/>
</dbReference>
<sequence>MATSQTRGVIYIHSAPKALCPHLEWAAGRVFGKALNFEWIAQPVLPGARRTEFAWEGPAGTGAALASAMRGWEHLRYEVTEDPARGTDGGRWMHTPDLGIHFAPTDAAGNVVVPEDRLRYALEVSLGDAAELRRELDVALGAAWDEELEPFRHAGDEVPVVWLHKVG</sequence>
<dbReference type="EMBL" id="JYIY01000065">
    <property type="protein sequence ID" value="KJL37836.1"/>
    <property type="molecule type" value="Genomic_DNA"/>
</dbReference>
<reference evidence="2 3" key="1">
    <citation type="submission" date="2015-02" db="EMBL/GenBank/DDBJ databases">
        <title>Draft genome sequences of ten Microbacterium spp. with emphasis on heavy metal contaminated environments.</title>
        <authorList>
            <person name="Corretto E."/>
        </authorList>
    </citation>
    <scope>NUCLEOTIDE SEQUENCE [LARGE SCALE GENOMIC DNA]</scope>
    <source>
        <strain evidence="2 3">DSM 18659</strain>
    </source>
</reference>
<reference evidence="1 4" key="2">
    <citation type="journal article" date="2018" name="Nat. Biotechnol.">
        <title>A standardized bacterial taxonomy based on genome phylogeny substantially revises the tree of life.</title>
        <authorList>
            <person name="Parks D.H."/>
            <person name="Chuvochina M."/>
            <person name="Waite D.W."/>
            <person name="Rinke C."/>
            <person name="Skarshewski A."/>
            <person name="Chaumeil P.A."/>
            <person name="Hugenholtz P."/>
        </authorList>
    </citation>
    <scope>NUCLEOTIDE SEQUENCE [LARGE SCALE GENOMIC DNA]</scope>
    <source>
        <strain evidence="1">UBA9152</strain>
    </source>
</reference>
<dbReference type="InterPro" id="IPR021491">
    <property type="entry name" value="DUF3145"/>
</dbReference>
<proteinExistence type="predicted"/>
<dbReference type="Pfam" id="PF11343">
    <property type="entry name" value="DUF3145"/>
    <property type="match status" value="1"/>
</dbReference>
<evidence type="ECO:0000313" key="3">
    <source>
        <dbReference type="Proteomes" id="UP000033451"/>
    </source>
</evidence>
<evidence type="ECO:0000313" key="4">
    <source>
        <dbReference type="Proteomes" id="UP000257479"/>
    </source>
</evidence>
<organism evidence="2 3">
    <name type="scientific">Microbacterium ginsengisoli</name>
    <dbReference type="NCBI Taxonomy" id="400772"/>
    <lineage>
        <taxon>Bacteria</taxon>
        <taxon>Bacillati</taxon>
        <taxon>Actinomycetota</taxon>
        <taxon>Actinomycetes</taxon>
        <taxon>Micrococcales</taxon>
        <taxon>Microbacteriaceae</taxon>
        <taxon>Microbacterium</taxon>
    </lineage>
</organism>
<dbReference type="EMBL" id="DMNG01000199">
    <property type="protein sequence ID" value="HAN25201.1"/>
    <property type="molecule type" value="Genomic_DNA"/>
</dbReference>
<dbReference type="RefSeq" id="WP_045246869.1">
    <property type="nucleotide sequence ID" value="NZ_JBOFAV010000008.1"/>
</dbReference>
<protein>
    <submittedName>
        <fullName evidence="1">DUF3145 domain-containing protein</fullName>
    </submittedName>
</protein>
<dbReference type="AlphaFoldDB" id="A0A0F0LYW6"/>
<gene>
    <name evidence="1" type="ORF">DCP95_11620</name>
    <name evidence="2" type="ORF">RR49_00898</name>
</gene>
<dbReference type="PATRIC" id="fig|400772.4.peg.925"/>
<evidence type="ECO:0000313" key="2">
    <source>
        <dbReference type="EMBL" id="KJL37836.1"/>
    </source>
</evidence>
<dbReference type="Proteomes" id="UP000257479">
    <property type="component" value="Unassembled WGS sequence"/>
</dbReference>
<dbReference type="STRING" id="400772.RR49_00898"/>
<accession>A0A0F0LYW6</accession>
<comment type="caution">
    <text evidence="2">The sequence shown here is derived from an EMBL/GenBank/DDBJ whole genome shotgun (WGS) entry which is preliminary data.</text>
</comment>
<dbReference type="OrthoDB" id="3210860at2"/>
<keyword evidence="3" id="KW-1185">Reference proteome</keyword>